<evidence type="ECO:0000256" key="6">
    <source>
        <dbReference type="ARBA" id="ARBA00022989"/>
    </source>
</evidence>
<feature type="transmembrane region" description="Helical" evidence="8">
    <location>
        <begin position="194"/>
        <end position="212"/>
    </location>
</feature>
<keyword evidence="6 8" id="KW-1133">Transmembrane helix</keyword>
<reference evidence="10" key="1">
    <citation type="submission" date="2017-03" db="EMBL/GenBank/DDBJ databases">
        <authorList>
            <person name="Monnet C."/>
        </authorList>
    </citation>
    <scope>NUCLEOTIDE SEQUENCE [LARGE SCALE GENOMIC DNA]</scope>
    <source>
        <strain evidence="10">ATCC 49514</strain>
    </source>
</reference>
<evidence type="ECO:0000256" key="2">
    <source>
        <dbReference type="ARBA" id="ARBA00009142"/>
    </source>
</evidence>
<dbReference type="Proteomes" id="UP000234382">
    <property type="component" value="Unassembled WGS sequence"/>
</dbReference>
<dbReference type="PANTHER" id="PTHR30269:SF37">
    <property type="entry name" value="MEMBRANE TRANSPORTER PROTEIN"/>
    <property type="match status" value="1"/>
</dbReference>
<protein>
    <recommendedName>
        <fullName evidence="8">Probable membrane transporter protein</fullName>
    </recommendedName>
</protein>
<evidence type="ECO:0000313" key="9">
    <source>
        <dbReference type="EMBL" id="SMX66380.1"/>
    </source>
</evidence>
<dbReference type="PANTHER" id="PTHR30269">
    <property type="entry name" value="TRANSMEMBRANE PROTEIN YFCA"/>
    <property type="match status" value="1"/>
</dbReference>
<feature type="transmembrane region" description="Helical" evidence="8">
    <location>
        <begin position="156"/>
        <end position="182"/>
    </location>
</feature>
<accession>A0A2H1HU47</accession>
<comment type="subcellular location">
    <subcellularLocation>
        <location evidence="1 8">Cell membrane</location>
        <topology evidence="1 8">Multi-pass membrane protein</topology>
    </subcellularLocation>
</comment>
<feature type="transmembrane region" description="Helical" evidence="8">
    <location>
        <begin position="97"/>
        <end position="117"/>
    </location>
</feature>
<dbReference type="AlphaFoldDB" id="A0A2H1HU47"/>
<evidence type="ECO:0000313" key="10">
    <source>
        <dbReference type="Proteomes" id="UP000234382"/>
    </source>
</evidence>
<dbReference type="Pfam" id="PF01925">
    <property type="entry name" value="TauE"/>
    <property type="match status" value="1"/>
</dbReference>
<name>A0A2H1HU47_9MICO</name>
<keyword evidence="7 8" id="KW-0472">Membrane</keyword>
<proteinExistence type="inferred from homology"/>
<organism evidence="9 10">
    <name type="scientific">Brevibacterium iodinum ATCC 49514</name>
    <dbReference type="NCBI Taxonomy" id="1255616"/>
    <lineage>
        <taxon>Bacteria</taxon>
        <taxon>Bacillati</taxon>
        <taxon>Actinomycetota</taxon>
        <taxon>Actinomycetes</taxon>
        <taxon>Micrococcales</taxon>
        <taxon>Brevibacteriaceae</taxon>
        <taxon>Brevibacterium</taxon>
    </lineage>
</organism>
<dbReference type="EMBL" id="FXYX01000001">
    <property type="protein sequence ID" value="SMX66380.1"/>
    <property type="molecule type" value="Genomic_DNA"/>
</dbReference>
<evidence type="ECO:0000256" key="3">
    <source>
        <dbReference type="ARBA" id="ARBA00022448"/>
    </source>
</evidence>
<evidence type="ECO:0000256" key="7">
    <source>
        <dbReference type="ARBA" id="ARBA00023136"/>
    </source>
</evidence>
<keyword evidence="5 8" id="KW-0812">Transmembrane</keyword>
<keyword evidence="10" id="KW-1185">Reference proteome</keyword>
<feature type="transmembrane region" description="Helical" evidence="8">
    <location>
        <begin position="224"/>
        <end position="243"/>
    </location>
</feature>
<evidence type="ECO:0000256" key="4">
    <source>
        <dbReference type="ARBA" id="ARBA00022475"/>
    </source>
</evidence>
<dbReference type="InterPro" id="IPR052017">
    <property type="entry name" value="TSUP"/>
</dbReference>
<feature type="transmembrane region" description="Helical" evidence="8">
    <location>
        <begin position="67"/>
        <end position="85"/>
    </location>
</feature>
<gene>
    <name evidence="9" type="ORF">BI49514_00273</name>
</gene>
<evidence type="ECO:0000256" key="5">
    <source>
        <dbReference type="ARBA" id="ARBA00022692"/>
    </source>
</evidence>
<comment type="similarity">
    <text evidence="2 8">Belongs to the 4-toluene sulfonate uptake permease (TSUP) (TC 2.A.102) family.</text>
</comment>
<feature type="transmembrane region" description="Helical" evidence="8">
    <location>
        <begin position="249"/>
        <end position="272"/>
    </location>
</feature>
<keyword evidence="4 8" id="KW-1003">Cell membrane</keyword>
<dbReference type="InterPro" id="IPR002781">
    <property type="entry name" value="TM_pro_TauE-like"/>
</dbReference>
<evidence type="ECO:0000256" key="1">
    <source>
        <dbReference type="ARBA" id="ARBA00004651"/>
    </source>
</evidence>
<sequence>MVNALIPRSAVRLRISRESGWTKLDRVEPVVVLILFAVFLGALSQRVTGMGFGLVSGPFLVLLLDPFSGVILVNICGIVASFSVFVRTYAEVEWPPFRHLALGAVIGTIPGALLSSSMPTPPLQILIGALIIVSLISSLTLGKLGRTIPANIGTRLTAGFFSGAMSAAAGAGGPAVSAYAVLTNWEQRSFAATLQPFLVVGTASAVVMKVIIDGGTWPHLEIGLWIGLGLVLVAGLAGGDWLSRHIDGGAARIGMLVLAFGGGIAALVKGLLALV</sequence>
<evidence type="ECO:0000256" key="8">
    <source>
        <dbReference type="RuleBase" id="RU363041"/>
    </source>
</evidence>
<keyword evidence="3" id="KW-0813">Transport</keyword>
<dbReference type="GO" id="GO:0005886">
    <property type="term" value="C:plasma membrane"/>
    <property type="evidence" value="ECO:0007669"/>
    <property type="project" value="UniProtKB-SubCell"/>
</dbReference>
<feature type="transmembrane region" description="Helical" evidence="8">
    <location>
        <begin position="27"/>
        <end position="47"/>
    </location>
</feature>
<feature type="transmembrane region" description="Helical" evidence="8">
    <location>
        <begin position="123"/>
        <end position="144"/>
    </location>
</feature>